<evidence type="ECO:0000313" key="5">
    <source>
        <dbReference type="EMBL" id="SHE40197.1"/>
    </source>
</evidence>
<proteinExistence type="predicted"/>
<keyword evidence="1" id="KW-0479">Metal-binding</keyword>
<evidence type="ECO:0000256" key="1">
    <source>
        <dbReference type="ARBA" id="ARBA00022723"/>
    </source>
</evidence>
<dbReference type="GO" id="GO:0008758">
    <property type="term" value="F:UDP-2,3-diacylglucosamine hydrolase activity"/>
    <property type="evidence" value="ECO:0007669"/>
    <property type="project" value="TreeGrafter"/>
</dbReference>
<accession>A0A0X8VCV0</accession>
<dbReference type="EMBL" id="CP014223">
    <property type="protein sequence ID" value="AMJ40509.1"/>
    <property type="molecule type" value="Genomic_DNA"/>
</dbReference>
<gene>
    <name evidence="4" type="ORF">CPRO_09100</name>
    <name evidence="5" type="ORF">SAMN02745151_00574</name>
</gene>
<evidence type="ECO:0000313" key="4">
    <source>
        <dbReference type="EMBL" id="AMJ40509.1"/>
    </source>
</evidence>
<dbReference type="EMBL" id="FQUA01000002">
    <property type="protein sequence ID" value="SHE40197.1"/>
    <property type="molecule type" value="Genomic_DNA"/>
</dbReference>
<keyword evidence="2 4" id="KW-0378">Hydrolase</keyword>
<dbReference type="KEGG" id="cpro:CPRO_09100"/>
<dbReference type="PANTHER" id="PTHR31302:SF31">
    <property type="entry name" value="PHOSPHODIESTERASE YAEI"/>
    <property type="match status" value="1"/>
</dbReference>
<dbReference type="EC" id="3.1.-.-" evidence="4"/>
<dbReference type="Pfam" id="PF00149">
    <property type="entry name" value="Metallophos"/>
    <property type="match status" value="1"/>
</dbReference>
<dbReference type="GO" id="GO:0046872">
    <property type="term" value="F:metal ion binding"/>
    <property type="evidence" value="ECO:0007669"/>
    <property type="project" value="UniProtKB-KW"/>
</dbReference>
<dbReference type="InterPro" id="IPR029052">
    <property type="entry name" value="Metallo-depent_PP-like"/>
</dbReference>
<evidence type="ECO:0000313" key="6">
    <source>
        <dbReference type="Proteomes" id="UP000068026"/>
    </source>
</evidence>
<dbReference type="PANTHER" id="PTHR31302">
    <property type="entry name" value="TRANSMEMBRANE PROTEIN WITH METALLOPHOSPHOESTERASE DOMAIN-RELATED"/>
    <property type="match status" value="1"/>
</dbReference>
<keyword evidence="6" id="KW-1185">Reference proteome</keyword>
<dbReference type="CDD" id="cd07385">
    <property type="entry name" value="MPP_YkuE_C"/>
    <property type="match status" value="1"/>
</dbReference>
<dbReference type="SUPFAM" id="SSF56300">
    <property type="entry name" value="Metallo-dependent phosphatases"/>
    <property type="match status" value="1"/>
</dbReference>
<dbReference type="AlphaFoldDB" id="A0A0X8VCV0"/>
<dbReference type="Proteomes" id="UP000068026">
    <property type="component" value="Chromosome"/>
</dbReference>
<reference evidence="5" key="3">
    <citation type="submission" date="2016-11" db="EMBL/GenBank/DDBJ databases">
        <authorList>
            <person name="Varghese N."/>
            <person name="Submissions S."/>
        </authorList>
    </citation>
    <scope>NUCLEOTIDE SEQUENCE</scope>
    <source>
        <strain evidence="5">DSM 1682</strain>
    </source>
</reference>
<reference evidence="7" key="4">
    <citation type="submission" date="2016-11" db="EMBL/GenBank/DDBJ databases">
        <authorList>
            <person name="Jaros S."/>
            <person name="Januszkiewicz K."/>
            <person name="Wedrychowicz H."/>
        </authorList>
    </citation>
    <scope>NUCLEOTIDE SEQUENCE [LARGE SCALE GENOMIC DNA]</scope>
    <source>
        <strain evidence="7">DSM 1682</strain>
    </source>
</reference>
<evidence type="ECO:0000259" key="3">
    <source>
        <dbReference type="Pfam" id="PF00149"/>
    </source>
</evidence>
<evidence type="ECO:0000256" key="2">
    <source>
        <dbReference type="ARBA" id="ARBA00022801"/>
    </source>
</evidence>
<feature type="domain" description="Calcineurin-like phosphoesterase" evidence="3">
    <location>
        <begin position="45"/>
        <end position="207"/>
    </location>
</feature>
<reference evidence="4 6" key="1">
    <citation type="journal article" date="2016" name="Genome Announc.">
        <title>Complete Genome Sequence of the Amino Acid-Fermenting Clostridium propionicum X2 (DSM 1682).</title>
        <authorList>
            <person name="Poehlein A."/>
            <person name="Schlien K."/>
            <person name="Chowdhury N.P."/>
            <person name="Gottschalk G."/>
            <person name="Buckel W."/>
            <person name="Daniel R."/>
        </authorList>
    </citation>
    <scope>NUCLEOTIDE SEQUENCE [LARGE SCALE GENOMIC DNA]</scope>
    <source>
        <strain evidence="4 6">X2</strain>
    </source>
</reference>
<dbReference type="InterPro" id="IPR051158">
    <property type="entry name" value="Metallophosphoesterase_sf"/>
</dbReference>
<dbReference type="GO" id="GO:0009245">
    <property type="term" value="P:lipid A biosynthetic process"/>
    <property type="evidence" value="ECO:0007669"/>
    <property type="project" value="TreeGrafter"/>
</dbReference>
<dbReference type="GO" id="GO:0016020">
    <property type="term" value="C:membrane"/>
    <property type="evidence" value="ECO:0007669"/>
    <property type="project" value="GOC"/>
</dbReference>
<dbReference type="Gene3D" id="3.60.21.10">
    <property type="match status" value="1"/>
</dbReference>
<dbReference type="Proteomes" id="UP000184204">
    <property type="component" value="Unassembled WGS sequence"/>
</dbReference>
<sequence length="273" mass="30520">MKFFKNKAICSLVCLAGFLYWQNNGLTLTETTYSKEVPKGFDGYKILQVSDLQNKSFGQNQEKILEKIRNAAPDIIVITGDLIDRNRTNLDTAMTFVEGAVNIAPVYYVSGNHEHQSGYFEELSEQLTESGVTVLENGKTILQKNGDTIALIGLADKRVNPYYQAVLSTLIKGSHEDVFQILLSHRPELFETYVESGINLAFTGHAHGGQIRLPFLGGIFAPNQGFFPTYTSGVYEKKDTAMIVSRGLGNSTFPFRIFNRPELVMVTLRFENI</sequence>
<name>A0A0X8VCV0_ANAPI</name>
<evidence type="ECO:0000313" key="7">
    <source>
        <dbReference type="Proteomes" id="UP000184204"/>
    </source>
</evidence>
<organism evidence="5 7">
    <name type="scientific">Anaerotignum propionicum DSM 1682</name>
    <dbReference type="NCBI Taxonomy" id="991789"/>
    <lineage>
        <taxon>Bacteria</taxon>
        <taxon>Bacillati</taxon>
        <taxon>Bacillota</taxon>
        <taxon>Clostridia</taxon>
        <taxon>Lachnospirales</taxon>
        <taxon>Anaerotignaceae</taxon>
        <taxon>Anaerotignum</taxon>
    </lineage>
</organism>
<dbReference type="RefSeq" id="WP_236782384.1">
    <property type="nucleotide sequence ID" value="NZ_CP014223.1"/>
</dbReference>
<dbReference type="InterPro" id="IPR004843">
    <property type="entry name" value="Calcineurin-like_PHP"/>
</dbReference>
<reference evidence="6" key="2">
    <citation type="submission" date="2016-01" db="EMBL/GenBank/DDBJ databases">
        <authorList>
            <person name="Poehlein A."/>
            <person name="Schlien K."/>
            <person name="Gottschalk G."/>
            <person name="Buckel W."/>
            <person name="Daniel R."/>
        </authorList>
    </citation>
    <scope>NUCLEOTIDE SEQUENCE [LARGE SCALE GENOMIC DNA]</scope>
    <source>
        <strain evidence="6">X2</strain>
    </source>
</reference>
<protein>
    <submittedName>
        <fullName evidence="4">Metallophosphoesterase</fullName>
        <ecNumber evidence="4">3.1.-.-</ecNumber>
    </submittedName>
</protein>